<evidence type="ECO:0000313" key="4">
    <source>
        <dbReference type="EMBL" id="MFD1721251.1"/>
    </source>
</evidence>
<feature type="domain" description="Glycosyltransferase subfamily 4-like N-terminal" evidence="3">
    <location>
        <begin position="24"/>
        <end position="180"/>
    </location>
</feature>
<dbReference type="Pfam" id="PF13579">
    <property type="entry name" value="Glyco_trans_4_4"/>
    <property type="match status" value="1"/>
</dbReference>
<protein>
    <submittedName>
        <fullName evidence="4">Glycosyltransferase family 4 protein</fullName>
        <ecNumber evidence="4">2.4.-.-</ecNumber>
    </submittedName>
</protein>
<keyword evidence="5" id="KW-1185">Reference proteome</keyword>
<dbReference type="Pfam" id="PF13692">
    <property type="entry name" value="Glyco_trans_1_4"/>
    <property type="match status" value="1"/>
</dbReference>
<keyword evidence="2 4" id="KW-0808">Transferase</keyword>
<dbReference type="GO" id="GO:0016757">
    <property type="term" value="F:glycosyltransferase activity"/>
    <property type="evidence" value="ECO:0007669"/>
    <property type="project" value="UniProtKB-KW"/>
</dbReference>
<dbReference type="PANTHER" id="PTHR12526">
    <property type="entry name" value="GLYCOSYLTRANSFERASE"/>
    <property type="match status" value="1"/>
</dbReference>
<evidence type="ECO:0000313" key="5">
    <source>
        <dbReference type="Proteomes" id="UP001597347"/>
    </source>
</evidence>
<proteinExistence type="predicted"/>
<organism evidence="4 5">
    <name type="scientific">Amnibacterium endophyticum</name>
    <dbReference type="NCBI Taxonomy" id="2109337"/>
    <lineage>
        <taxon>Bacteria</taxon>
        <taxon>Bacillati</taxon>
        <taxon>Actinomycetota</taxon>
        <taxon>Actinomycetes</taxon>
        <taxon>Micrococcales</taxon>
        <taxon>Microbacteriaceae</taxon>
        <taxon>Amnibacterium</taxon>
    </lineage>
</organism>
<dbReference type="InterPro" id="IPR028098">
    <property type="entry name" value="Glyco_trans_4-like_N"/>
</dbReference>
<reference evidence="5" key="1">
    <citation type="journal article" date="2019" name="Int. J. Syst. Evol. Microbiol.">
        <title>The Global Catalogue of Microorganisms (GCM) 10K type strain sequencing project: providing services to taxonomists for standard genome sequencing and annotation.</title>
        <authorList>
            <consortium name="The Broad Institute Genomics Platform"/>
            <consortium name="The Broad Institute Genome Sequencing Center for Infectious Disease"/>
            <person name="Wu L."/>
            <person name="Ma J."/>
        </authorList>
    </citation>
    <scope>NUCLEOTIDE SEQUENCE [LARGE SCALE GENOMIC DNA]</scope>
    <source>
        <strain evidence="5">CGMCC 1.12471</strain>
    </source>
</reference>
<keyword evidence="1 4" id="KW-0328">Glycosyltransferase</keyword>
<name>A0ABW4LCI3_9MICO</name>
<dbReference type="EMBL" id="JBHUEA010000008">
    <property type="protein sequence ID" value="MFD1721251.1"/>
    <property type="molecule type" value="Genomic_DNA"/>
</dbReference>
<evidence type="ECO:0000256" key="2">
    <source>
        <dbReference type="ARBA" id="ARBA00022679"/>
    </source>
</evidence>
<dbReference type="Gene3D" id="3.40.50.2000">
    <property type="entry name" value="Glycogen Phosphorylase B"/>
    <property type="match status" value="2"/>
</dbReference>
<gene>
    <name evidence="4" type="ORF">ACFSBI_06775</name>
</gene>
<dbReference type="CDD" id="cd03801">
    <property type="entry name" value="GT4_PimA-like"/>
    <property type="match status" value="1"/>
</dbReference>
<sequence length="400" mass="41844">MRSGSDGGPRVLLVCGDLRPGLDGVADYVTRLAAELRAAGATVRILCTGPEPSPPGARSVGRRWTPSALATAARAARGADVVHVQFAPSMYRFRAGIGLLPPALGRAPLVVTLHEYGWWRWERALPGRLWRLVERRRLADRETVLLVPRAAAAVVTNPAHAAVLQRRFAGRVRSTAVPIGANVGVAEVDRATARREVRAELGVAADAVLVAFFGFVHPVKGVRYLAEAVATLVAEGRDVHLLVVGGFESLALPADEARAFERELRGQVADAGAGERTAFTGFLAADAASRLLAACDLACLPFTAGVTAKSGSLLTVLAHGLPTLVTAPPDGADPELADGLRVLTASPVRDGAALATGLRRLLDDPGLAARVAEAGKAWAAERDWSGIAARHLALYAEVGA</sequence>
<evidence type="ECO:0000259" key="3">
    <source>
        <dbReference type="Pfam" id="PF13579"/>
    </source>
</evidence>
<accession>A0ABW4LCI3</accession>
<evidence type="ECO:0000256" key="1">
    <source>
        <dbReference type="ARBA" id="ARBA00022676"/>
    </source>
</evidence>
<dbReference type="Proteomes" id="UP001597347">
    <property type="component" value="Unassembled WGS sequence"/>
</dbReference>
<dbReference type="EC" id="2.4.-.-" evidence="4"/>
<dbReference type="SUPFAM" id="SSF53756">
    <property type="entry name" value="UDP-Glycosyltransferase/glycogen phosphorylase"/>
    <property type="match status" value="1"/>
</dbReference>
<dbReference type="RefSeq" id="WP_377933319.1">
    <property type="nucleotide sequence ID" value="NZ_JBHUEA010000008.1"/>
</dbReference>
<dbReference type="PANTHER" id="PTHR12526:SF638">
    <property type="entry name" value="SPORE COAT PROTEIN SA"/>
    <property type="match status" value="1"/>
</dbReference>
<comment type="caution">
    <text evidence="4">The sequence shown here is derived from an EMBL/GenBank/DDBJ whole genome shotgun (WGS) entry which is preliminary data.</text>
</comment>